<dbReference type="SUPFAM" id="SSF63817">
    <property type="entry name" value="Sortase"/>
    <property type="match status" value="1"/>
</dbReference>
<evidence type="ECO:0000313" key="4">
    <source>
        <dbReference type="Proteomes" id="UP001597343"/>
    </source>
</evidence>
<keyword evidence="2" id="KW-0812">Transmembrane</keyword>
<dbReference type="Pfam" id="PF04203">
    <property type="entry name" value="Sortase"/>
    <property type="match status" value="1"/>
</dbReference>
<dbReference type="InterPro" id="IPR005754">
    <property type="entry name" value="Sortase"/>
</dbReference>
<dbReference type="Proteomes" id="UP001597343">
    <property type="component" value="Unassembled WGS sequence"/>
</dbReference>
<accession>A0ABW5A1Q5</accession>
<feature type="transmembrane region" description="Helical" evidence="2">
    <location>
        <begin position="12"/>
        <end position="30"/>
    </location>
</feature>
<keyword evidence="1" id="KW-0378">Hydrolase</keyword>
<keyword evidence="4" id="KW-1185">Reference proteome</keyword>
<dbReference type="Gene3D" id="2.40.260.10">
    <property type="entry name" value="Sortase"/>
    <property type="match status" value="1"/>
</dbReference>
<organism evidence="3 4">
    <name type="scientific">Tumebacillus lipolyticus</name>
    <dbReference type="NCBI Taxonomy" id="1280370"/>
    <lineage>
        <taxon>Bacteria</taxon>
        <taxon>Bacillati</taxon>
        <taxon>Bacillota</taxon>
        <taxon>Bacilli</taxon>
        <taxon>Bacillales</taxon>
        <taxon>Alicyclobacillaceae</taxon>
        <taxon>Tumebacillus</taxon>
    </lineage>
</organism>
<comment type="caution">
    <text evidence="3">The sequence shown here is derived from an EMBL/GenBank/DDBJ whole genome shotgun (WGS) entry which is preliminary data.</text>
</comment>
<proteinExistence type="predicted"/>
<dbReference type="InterPro" id="IPR023365">
    <property type="entry name" value="Sortase_dom-sf"/>
</dbReference>
<sequence length="219" mass="24403">MPRLAWTRNRTIHISLWILMVVGITLILLPRIDQWVQERKQNELLTDWPEGNDQVARDAPVTQSQDTAARPALVWKEIDGISMMGTITVDKIDLREPLLKGATDQSLDLGIGVMGGDSFPGSTNNLVLAGHRSLKLGKHFNRLGELELGDQIVIESSNGAFTYSVERSFLVEPNDLSVLDSHPDQTELTLITCHPIRNPTHRLIVKATLVQESSKEGRL</sequence>
<name>A0ABW5A1Q5_9BACL</name>
<evidence type="ECO:0000256" key="2">
    <source>
        <dbReference type="SAM" id="Phobius"/>
    </source>
</evidence>
<evidence type="ECO:0000256" key="1">
    <source>
        <dbReference type="ARBA" id="ARBA00022801"/>
    </source>
</evidence>
<keyword evidence="2" id="KW-1133">Transmembrane helix</keyword>
<dbReference type="EMBL" id="JBHUIO010000013">
    <property type="protein sequence ID" value="MFD2172178.1"/>
    <property type="molecule type" value="Genomic_DNA"/>
</dbReference>
<gene>
    <name evidence="3" type="ORF">ACFSOY_19640</name>
</gene>
<keyword evidence="2" id="KW-0472">Membrane</keyword>
<reference evidence="4" key="1">
    <citation type="journal article" date="2019" name="Int. J. Syst. Evol. Microbiol.">
        <title>The Global Catalogue of Microorganisms (GCM) 10K type strain sequencing project: providing services to taxonomists for standard genome sequencing and annotation.</title>
        <authorList>
            <consortium name="The Broad Institute Genomics Platform"/>
            <consortium name="The Broad Institute Genome Sequencing Center for Infectious Disease"/>
            <person name="Wu L."/>
            <person name="Ma J."/>
        </authorList>
    </citation>
    <scope>NUCLEOTIDE SEQUENCE [LARGE SCALE GENOMIC DNA]</scope>
    <source>
        <strain evidence="4">CGMCC 1.13574</strain>
    </source>
</reference>
<dbReference type="RefSeq" id="WP_386049567.1">
    <property type="nucleotide sequence ID" value="NZ_JBHUIO010000013.1"/>
</dbReference>
<protein>
    <submittedName>
        <fullName evidence="3">Class D sortase</fullName>
    </submittedName>
</protein>
<evidence type="ECO:0000313" key="3">
    <source>
        <dbReference type="EMBL" id="MFD2172178.1"/>
    </source>
</evidence>
<dbReference type="CDD" id="cd06166">
    <property type="entry name" value="Sortase_D_2"/>
    <property type="match status" value="1"/>
</dbReference>
<dbReference type="NCBIfam" id="TIGR01076">
    <property type="entry name" value="sortase_fam"/>
    <property type="match status" value="1"/>
</dbReference>
<dbReference type="InterPro" id="IPR042000">
    <property type="entry name" value="Sortase_D_2"/>
</dbReference>